<feature type="transmembrane region" description="Helical" evidence="3">
    <location>
        <begin position="55"/>
        <end position="72"/>
    </location>
</feature>
<keyword evidence="5" id="KW-0808">Transferase</keyword>
<reference evidence="5" key="1">
    <citation type="submission" date="2023-07" db="EMBL/GenBank/DDBJ databases">
        <title>Genome content predicts the carbon catabolic preferences of heterotrophic bacteria.</title>
        <authorList>
            <person name="Gralka M."/>
        </authorList>
    </citation>
    <scope>NUCLEOTIDE SEQUENCE</scope>
    <source>
        <strain evidence="5">C2R13</strain>
    </source>
</reference>
<feature type="domain" description="GGDEF" evidence="4">
    <location>
        <begin position="252"/>
        <end position="387"/>
    </location>
</feature>
<sequence length="390" mass="43933">MPLHEHLILPGRDGSDIEAQHYRTRINNTFIMFAMACFACFLLFDYFQVPSAWQALWVGRLIIFLCCLLCILQLRRGDAYADRILLAGAIPANLFFCCGAALIPDALTLTLWNLSFSTCMLIAMPAWLVWGWRYQLASSLPLILCYVPIYVWLSPLSLTTLAGAGGAYILGTLFIAPALAHARASTFHRTIRLQRTLEARNLELHDMNQRLLTQQNELEYRANHDLLTGLPNRRFGFDFLERMLAESTSTRQCMSILFVDVDRLKHVNDSFGHAEGDRLIQLVARSVAQAAGEDGLACRLGGDEFLVVMPGACDMASQQATTQLMRHLQEQRLEQQIPFPVEVSIGRVTHDPVLQGDVDVDDLIHIADDRMYRQKRARRRAMAGANDPQA</sequence>
<feature type="transmembrane region" description="Helical" evidence="3">
    <location>
        <begin position="84"/>
        <end position="103"/>
    </location>
</feature>
<dbReference type="CDD" id="cd01949">
    <property type="entry name" value="GGDEF"/>
    <property type="match status" value="1"/>
</dbReference>
<dbReference type="InterPro" id="IPR000160">
    <property type="entry name" value="GGDEF_dom"/>
</dbReference>
<gene>
    <name evidence="5" type="ORF">Q4535_16360</name>
</gene>
<dbReference type="InterPro" id="IPR043128">
    <property type="entry name" value="Rev_trsase/Diguanyl_cyclase"/>
</dbReference>
<dbReference type="SMART" id="SM00267">
    <property type="entry name" value="GGDEF"/>
    <property type="match status" value="1"/>
</dbReference>
<organism evidence="5 6">
    <name type="scientific">Cobetia amphilecti</name>
    <dbReference type="NCBI Taxonomy" id="1055104"/>
    <lineage>
        <taxon>Bacteria</taxon>
        <taxon>Pseudomonadati</taxon>
        <taxon>Pseudomonadota</taxon>
        <taxon>Gammaproteobacteria</taxon>
        <taxon>Oceanospirillales</taxon>
        <taxon>Halomonadaceae</taxon>
        <taxon>Cobetia</taxon>
    </lineage>
</organism>
<dbReference type="InterPro" id="IPR050469">
    <property type="entry name" value="Diguanylate_Cyclase"/>
</dbReference>
<evidence type="ECO:0000256" key="2">
    <source>
        <dbReference type="ARBA" id="ARBA00034247"/>
    </source>
</evidence>
<feature type="transmembrane region" description="Helical" evidence="3">
    <location>
        <begin position="159"/>
        <end position="180"/>
    </location>
</feature>
<dbReference type="GO" id="GO:0043709">
    <property type="term" value="P:cell adhesion involved in single-species biofilm formation"/>
    <property type="evidence" value="ECO:0007669"/>
    <property type="project" value="TreeGrafter"/>
</dbReference>
<proteinExistence type="predicted"/>
<feature type="transmembrane region" description="Helical" evidence="3">
    <location>
        <begin position="30"/>
        <end position="49"/>
    </location>
</feature>
<dbReference type="PANTHER" id="PTHR45138:SF9">
    <property type="entry name" value="DIGUANYLATE CYCLASE DGCM-RELATED"/>
    <property type="match status" value="1"/>
</dbReference>
<evidence type="ECO:0000256" key="3">
    <source>
        <dbReference type="SAM" id="Phobius"/>
    </source>
</evidence>
<comment type="catalytic activity">
    <reaction evidence="2">
        <text>2 GTP = 3',3'-c-di-GMP + 2 diphosphate</text>
        <dbReference type="Rhea" id="RHEA:24898"/>
        <dbReference type="ChEBI" id="CHEBI:33019"/>
        <dbReference type="ChEBI" id="CHEBI:37565"/>
        <dbReference type="ChEBI" id="CHEBI:58805"/>
        <dbReference type="EC" id="2.7.7.65"/>
    </reaction>
</comment>
<feature type="transmembrane region" description="Helical" evidence="3">
    <location>
        <begin position="136"/>
        <end position="153"/>
    </location>
</feature>
<evidence type="ECO:0000313" key="5">
    <source>
        <dbReference type="EMBL" id="MDO6673678.1"/>
    </source>
</evidence>
<dbReference type="Gene3D" id="3.30.70.270">
    <property type="match status" value="1"/>
</dbReference>
<accession>A0AAP4U1I5</accession>
<dbReference type="GO" id="GO:0005886">
    <property type="term" value="C:plasma membrane"/>
    <property type="evidence" value="ECO:0007669"/>
    <property type="project" value="TreeGrafter"/>
</dbReference>
<keyword evidence="5" id="KW-0548">Nucleotidyltransferase</keyword>
<protein>
    <recommendedName>
        <fullName evidence="1">diguanylate cyclase</fullName>
        <ecNumber evidence="1">2.7.7.65</ecNumber>
    </recommendedName>
</protein>
<dbReference type="SUPFAM" id="SSF55073">
    <property type="entry name" value="Nucleotide cyclase"/>
    <property type="match status" value="1"/>
</dbReference>
<dbReference type="EC" id="2.7.7.65" evidence="1"/>
<dbReference type="RefSeq" id="WP_303595403.1">
    <property type="nucleotide sequence ID" value="NZ_JAUORK010000030.1"/>
</dbReference>
<dbReference type="PROSITE" id="PS50887">
    <property type="entry name" value="GGDEF"/>
    <property type="match status" value="1"/>
</dbReference>
<dbReference type="AlphaFoldDB" id="A0AAP4U1I5"/>
<dbReference type="PANTHER" id="PTHR45138">
    <property type="entry name" value="REGULATORY COMPONENTS OF SENSORY TRANSDUCTION SYSTEM"/>
    <property type="match status" value="1"/>
</dbReference>
<dbReference type="Proteomes" id="UP001170481">
    <property type="component" value="Unassembled WGS sequence"/>
</dbReference>
<evidence type="ECO:0000313" key="6">
    <source>
        <dbReference type="Proteomes" id="UP001170481"/>
    </source>
</evidence>
<evidence type="ECO:0000256" key="1">
    <source>
        <dbReference type="ARBA" id="ARBA00012528"/>
    </source>
</evidence>
<keyword evidence="3" id="KW-0472">Membrane</keyword>
<dbReference type="InterPro" id="IPR029787">
    <property type="entry name" value="Nucleotide_cyclase"/>
</dbReference>
<comment type="caution">
    <text evidence="5">The sequence shown here is derived from an EMBL/GenBank/DDBJ whole genome shotgun (WGS) entry which is preliminary data.</text>
</comment>
<dbReference type="EMBL" id="JAUORK010000030">
    <property type="protein sequence ID" value="MDO6673678.1"/>
    <property type="molecule type" value="Genomic_DNA"/>
</dbReference>
<feature type="transmembrane region" description="Helical" evidence="3">
    <location>
        <begin position="109"/>
        <end position="129"/>
    </location>
</feature>
<dbReference type="Pfam" id="PF00990">
    <property type="entry name" value="GGDEF"/>
    <property type="match status" value="1"/>
</dbReference>
<keyword evidence="3" id="KW-1133">Transmembrane helix</keyword>
<dbReference type="NCBIfam" id="TIGR00254">
    <property type="entry name" value="GGDEF"/>
    <property type="match status" value="1"/>
</dbReference>
<dbReference type="GO" id="GO:1902201">
    <property type="term" value="P:negative regulation of bacterial-type flagellum-dependent cell motility"/>
    <property type="evidence" value="ECO:0007669"/>
    <property type="project" value="TreeGrafter"/>
</dbReference>
<dbReference type="GO" id="GO:0052621">
    <property type="term" value="F:diguanylate cyclase activity"/>
    <property type="evidence" value="ECO:0007669"/>
    <property type="project" value="UniProtKB-EC"/>
</dbReference>
<name>A0AAP4U1I5_9GAMM</name>
<evidence type="ECO:0000259" key="4">
    <source>
        <dbReference type="PROSITE" id="PS50887"/>
    </source>
</evidence>
<keyword evidence="3" id="KW-0812">Transmembrane</keyword>